<reference evidence="2" key="1">
    <citation type="journal article" date="2020" name="Nature">
        <title>Giant virus diversity and host interactions through global metagenomics.</title>
        <authorList>
            <person name="Schulz F."/>
            <person name="Roux S."/>
            <person name="Paez-Espino D."/>
            <person name="Jungbluth S."/>
            <person name="Walsh D.A."/>
            <person name="Denef V.J."/>
            <person name="McMahon K.D."/>
            <person name="Konstantinidis K.T."/>
            <person name="Eloe-Fadrosh E.A."/>
            <person name="Kyrpides N.C."/>
            <person name="Woyke T."/>
        </authorList>
    </citation>
    <scope>NUCLEOTIDE SEQUENCE</scope>
    <source>
        <strain evidence="2">GVMAG-M-3300024261-26</strain>
    </source>
</reference>
<name>A0A6C0IP29_9ZZZZ</name>
<feature type="domain" description="Phosphatidylinositol-specific phospholipase C X" evidence="1">
    <location>
        <begin position="58"/>
        <end position="204"/>
    </location>
</feature>
<protein>
    <recommendedName>
        <fullName evidence="1">Phosphatidylinositol-specific phospholipase C X domain-containing protein</fullName>
    </recommendedName>
</protein>
<dbReference type="Pfam" id="PF00388">
    <property type="entry name" value="PI-PLC-X"/>
    <property type="match status" value="1"/>
</dbReference>
<dbReference type="PROSITE" id="PS50007">
    <property type="entry name" value="PIPLC_X_DOMAIN"/>
    <property type="match status" value="1"/>
</dbReference>
<organism evidence="2">
    <name type="scientific">viral metagenome</name>
    <dbReference type="NCBI Taxonomy" id="1070528"/>
    <lineage>
        <taxon>unclassified sequences</taxon>
        <taxon>metagenomes</taxon>
        <taxon>organismal metagenomes</taxon>
    </lineage>
</organism>
<dbReference type="EMBL" id="MN740230">
    <property type="protein sequence ID" value="QHT94752.1"/>
    <property type="molecule type" value="Genomic_DNA"/>
</dbReference>
<accession>A0A6C0IP29</accession>
<sequence length="345" mass="38974">MKENMENRSDIRENMEDKSSFAADMVGAVDNEDFLKVKNNKDFLSVGNIQSMQPKYANLPLKEYCIKSAYNAATSGKTVNKNMVKFLLSRGCRLLDFEVFYNKKGDSFEPVVAESTDPEFKIYDTENSVPLQNIFSTAVSNAFSGNSPNKKDPLFIHLRIKTKDTQCYAEVAKLIDSVLKPKLYDGNIDRDTKLSELMGKVVIIIDKTIHRDYKEYAKCKGTDVSCYDLSNYLNIESGSQTINLVGLMQLENQAANPPLIKDDNVSTTAISSKLVLPYQKANVNPDMKKMILNYGGQMIGYRYHLVDENLMDCETFFNDNKGGIVPLAAAIPYFERVQKELSRKK</sequence>
<evidence type="ECO:0000313" key="2">
    <source>
        <dbReference type="EMBL" id="QHT94752.1"/>
    </source>
</evidence>
<dbReference type="SUPFAM" id="SSF51695">
    <property type="entry name" value="PLC-like phosphodiesterases"/>
    <property type="match status" value="1"/>
</dbReference>
<evidence type="ECO:0000259" key="1">
    <source>
        <dbReference type="Pfam" id="PF00388"/>
    </source>
</evidence>
<dbReference type="Gene3D" id="3.20.20.190">
    <property type="entry name" value="Phosphatidylinositol (PI) phosphodiesterase"/>
    <property type="match status" value="1"/>
</dbReference>
<dbReference type="GO" id="GO:0006629">
    <property type="term" value="P:lipid metabolic process"/>
    <property type="evidence" value="ECO:0007669"/>
    <property type="project" value="InterPro"/>
</dbReference>
<dbReference type="GO" id="GO:0008081">
    <property type="term" value="F:phosphoric diester hydrolase activity"/>
    <property type="evidence" value="ECO:0007669"/>
    <property type="project" value="InterPro"/>
</dbReference>
<dbReference type="InterPro" id="IPR000909">
    <property type="entry name" value="PLipase_C_PInositol-sp_X_dom"/>
</dbReference>
<proteinExistence type="predicted"/>
<dbReference type="AlphaFoldDB" id="A0A6C0IP29"/>
<dbReference type="InterPro" id="IPR017946">
    <property type="entry name" value="PLC-like_Pdiesterase_TIM-brl"/>
</dbReference>